<keyword evidence="3" id="KW-1185">Reference proteome</keyword>
<dbReference type="GO" id="GO:0006310">
    <property type="term" value="P:DNA recombination"/>
    <property type="evidence" value="ECO:0007669"/>
    <property type="project" value="UniProtKB-KW"/>
</dbReference>
<dbReference type="InterPro" id="IPR011010">
    <property type="entry name" value="DNA_brk_join_enz"/>
</dbReference>
<dbReference type="GO" id="GO:0015074">
    <property type="term" value="P:DNA integration"/>
    <property type="evidence" value="ECO:0007669"/>
    <property type="project" value="InterPro"/>
</dbReference>
<dbReference type="GO" id="GO:0003677">
    <property type="term" value="F:DNA binding"/>
    <property type="evidence" value="ECO:0007669"/>
    <property type="project" value="InterPro"/>
</dbReference>
<evidence type="ECO:0000313" key="2">
    <source>
        <dbReference type="EMBL" id="KAJ8048954.1"/>
    </source>
</evidence>
<evidence type="ECO:0000313" key="3">
    <source>
        <dbReference type="Proteomes" id="UP001152320"/>
    </source>
</evidence>
<proteinExistence type="predicted"/>
<evidence type="ECO:0000256" key="1">
    <source>
        <dbReference type="ARBA" id="ARBA00023172"/>
    </source>
</evidence>
<dbReference type="PANTHER" id="PTHR33480">
    <property type="entry name" value="SET DOMAIN-CONTAINING PROTEIN-RELATED"/>
    <property type="match status" value="1"/>
</dbReference>
<dbReference type="Proteomes" id="UP001152320">
    <property type="component" value="Chromosome 1"/>
</dbReference>
<accession>A0A9Q1CQW2</accession>
<dbReference type="OrthoDB" id="5376140at2759"/>
<name>A0A9Q1CQW2_HOLLE</name>
<sequence length="251" mass="28565">MENKRLKNPTKNDMQKSWKELAGTTLASLIVFNRKRSGEVRKMELADVSKCTKGGSTTVVEEGLSKLETELCKILWRVEIVGKKGRTIPVLTNELKEALDLLQQKRSEAGVLETNPYMLATLQNGHMRAPDVLRTHARSCGAKKPEYLTSTSLRKHIATICQIMNLKDGLDIVARFMGHDKRTHQEYYRLPEQTLQLAKVSKVLFNMESGNLQNLAARSLDDIQIHPDEGTVFCSCLIYFTWLPLQYCHFK</sequence>
<gene>
    <name evidence="2" type="ORF">HOLleu_01473</name>
</gene>
<dbReference type="EMBL" id="JAIZAY010000001">
    <property type="protein sequence ID" value="KAJ8048954.1"/>
    <property type="molecule type" value="Genomic_DNA"/>
</dbReference>
<keyword evidence="1" id="KW-0233">DNA recombination</keyword>
<dbReference type="Gene3D" id="1.10.443.10">
    <property type="entry name" value="Intergrase catalytic core"/>
    <property type="match status" value="1"/>
</dbReference>
<organism evidence="2 3">
    <name type="scientific">Holothuria leucospilota</name>
    <name type="common">Black long sea cucumber</name>
    <name type="synonym">Mertensiothuria leucospilota</name>
    <dbReference type="NCBI Taxonomy" id="206669"/>
    <lineage>
        <taxon>Eukaryota</taxon>
        <taxon>Metazoa</taxon>
        <taxon>Echinodermata</taxon>
        <taxon>Eleutherozoa</taxon>
        <taxon>Echinozoa</taxon>
        <taxon>Holothuroidea</taxon>
        <taxon>Aspidochirotacea</taxon>
        <taxon>Aspidochirotida</taxon>
        <taxon>Holothuriidae</taxon>
        <taxon>Holothuria</taxon>
    </lineage>
</organism>
<dbReference type="InterPro" id="IPR013762">
    <property type="entry name" value="Integrase-like_cat_sf"/>
</dbReference>
<dbReference type="AlphaFoldDB" id="A0A9Q1CQW2"/>
<dbReference type="SUPFAM" id="SSF56349">
    <property type="entry name" value="DNA breaking-rejoining enzymes"/>
    <property type="match status" value="1"/>
</dbReference>
<dbReference type="PANTHER" id="PTHR33480:SF1">
    <property type="entry name" value="TYR RECOMBINASE DOMAIN-CONTAINING PROTEIN"/>
    <property type="match status" value="1"/>
</dbReference>
<protein>
    <submittedName>
        <fullName evidence="2">Uncharacterized protein</fullName>
    </submittedName>
</protein>
<reference evidence="2" key="1">
    <citation type="submission" date="2021-10" db="EMBL/GenBank/DDBJ databases">
        <title>Tropical sea cucumber genome reveals ecological adaptation and Cuvierian tubules defense mechanism.</title>
        <authorList>
            <person name="Chen T."/>
        </authorList>
    </citation>
    <scope>NUCLEOTIDE SEQUENCE</scope>
    <source>
        <strain evidence="2">Nanhai2018</strain>
        <tissue evidence="2">Muscle</tissue>
    </source>
</reference>
<comment type="caution">
    <text evidence="2">The sequence shown here is derived from an EMBL/GenBank/DDBJ whole genome shotgun (WGS) entry which is preliminary data.</text>
</comment>